<evidence type="ECO:0000256" key="4">
    <source>
        <dbReference type="ARBA" id="ARBA00022475"/>
    </source>
</evidence>
<keyword evidence="7" id="KW-0812">Transmembrane</keyword>
<reference evidence="9" key="1">
    <citation type="submission" date="2016-12" db="EMBL/GenBank/DDBJ databases">
        <authorList>
            <person name="Brunel B."/>
        </authorList>
    </citation>
    <scope>NUCLEOTIDE SEQUENCE [LARGE SCALE GENOMIC DNA]</scope>
</reference>
<comment type="subcellular location">
    <subcellularLocation>
        <location evidence="1">Membrane</location>
        <topology evidence="1">Single-pass membrane protein</topology>
    </subcellularLocation>
</comment>
<keyword evidence="7" id="KW-0472">Membrane</keyword>
<keyword evidence="9" id="KW-1185">Reference proteome</keyword>
<evidence type="ECO:0000256" key="6">
    <source>
        <dbReference type="ARBA" id="ARBA00025321"/>
    </source>
</evidence>
<feature type="transmembrane region" description="Helical" evidence="7">
    <location>
        <begin position="49"/>
        <end position="67"/>
    </location>
</feature>
<evidence type="ECO:0000256" key="3">
    <source>
        <dbReference type="ARBA" id="ARBA00020552"/>
    </source>
</evidence>
<keyword evidence="7" id="KW-1133">Transmembrane helix</keyword>
<protein>
    <recommendedName>
        <fullName evidence="3">Lectin-like protein BA14k</fullName>
    </recommendedName>
</protein>
<dbReference type="EMBL" id="FUIG01000024">
    <property type="protein sequence ID" value="SJM31202.1"/>
    <property type="molecule type" value="Genomic_DNA"/>
</dbReference>
<dbReference type="Proteomes" id="UP000245698">
    <property type="component" value="Unassembled WGS sequence"/>
</dbReference>
<keyword evidence="4" id="KW-1003">Cell membrane</keyword>
<evidence type="ECO:0000256" key="1">
    <source>
        <dbReference type="ARBA" id="ARBA00004167"/>
    </source>
</evidence>
<dbReference type="GO" id="GO:0016020">
    <property type="term" value="C:membrane"/>
    <property type="evidence" value="ECO:0007669"/>
    <property type="project" value="UniProtKB-SubCell"/>
</dbReference>
<evidence type="ECO:0000313" key="9">
    <source>
        <dbReference type="Proteomes" id="UP000245698"/>
    </source>
</evidence>
<name>A0A2P9AJ96_9HYPH</name>
<dbReference type="InterPro" id="IPR012413">
    <property type="entry name" value="BA14K"/>
</dbReference>
<evidence type="ECO:0000256" key="2">
    <source>
        <dbReference type="ARBA" id="ARBA00010270"/>
    </source>
</evidence>
<comment type="function">
    <text evidence="6">Has immunoglobulin-binding and hemagglutination properties, and can bind to mannose. Essential for virulence. May be involved in LPS biosynthesis or polysaccharide transport.</text>
</comment>
<feature type="transmembrane region" description="Helical" evidence="7">
    <location>
        <begin position="87"/>
        <end position="105"/>
    </location>
</feature>
<dbReference type="Pfam" id="PF07886">
    <property type="entry name" value="BA14K"/>
    <property type="match status" value="1"/>
</dbReference>
<sequence length="183" mass="20369">MPSMNIGWPQPVNFVQPPFSHGRLSASVKPDRIPEINRAGMKETDMNRIFKTAVLSAAIAATMLATLPAASAGDWRHRHHHRGNGDAIAAGVLGLAAGALIVGALNNPQPSYYDPGYDDYGRYPRPAPVRRYYAEPRVVYNDGYAEPWTRGWYEYCSDRYRSFNARTGTFIGYDGEQHFCTAN</sequence>
<evidence type="ECO:0000313" key="8">
    <source>
        <dbReference type="EMBL" id="SJM31202.1"/>
    </source>
</evidence>
<evidence type="ECO:0000256" key="5">
    <source>
        <dbReference type="ARBA" id="ARBA00022734"/>
    </source>
</evidence>
<evidence type="ECO:0000256" key="7">
    <source>
        <dbReference type="SAM" id="Phobius"/>
    </source>
</evidence>
<accession>A0A2P9AJ96</accession>
<gene>
    <name evidence="8" type="ORF">BQ8482_180430</name>
</gene>
<keyword evidence="5" id="KW-0430">Lectin</keyword>
<proteinExistence type="inferred from homology"/>
<dbReference type="GO" id="GO:0030246">
    <property type="term" value="F:carbohydrate binding"/>
    <property type="evidence" value="ECO:0007669"/>
    <property type="project" value="UniProtKB-KW"/>
</dbReference>
<organism evidence="8 9">
    <name type="scientific">Mesorhizobium delmotii</name>
    <dbReference type="NCBI Taxonomy" id="1631247"/>
    <lineage>
        <taxon>Bacteria</taxon>
        <taxon>Pseudomonadati</taxon>
        <taxon>Pseudomonadota</taxon>
        <taxon>Alphaproteobacteria</taxon>
        <taxon>Hyphomicrobiales</taxon>
        <taxon>Phyllobacteriaceae</taxon>
        <taxon>Mesorhizobium</taxon>
    </lineage>
</organism>
<comment type="similarity">
    <text evidence="2">Belongs to the BA14k family.</text>
</comment>
<dbReference type="AlphaFoldDB" id="A0A2P9AJ96"/>